<evidence type="ECO:0000256" key="1">
    <source>
        <dbReference type="SAM" id="Phobius"/>
    </source>
</evidence>
<sequence length="91" mass="9926">MQKLLLALMNALGMAWLSWVFICIYLLIILLSGAVIFWQVAIFQFLYLLSVIAPVFVAVRLRMQTGTTPPVAGGVIAAVLSVLGFICILLS</sequence>
<reference evidence="2" key="1">
    <citation type="submission" date="2023-07" db="EMBL/GenBank/DDBJ databases">
        <title>In vitro acaricidal activity of Serratia ureilytica strains isolated from Mimosa pudica nodules againts the dust mite Tyrophagus putrescentiae.</title>
        <authorList>
            <person name="Wong-Villareal A."/>
            <person name="Cerqueda-Garcia D."/>
        </authorList>
    </citation>
    <scope>NUCLEOTIDE SEQUENCE</scope>
    <source>
        <strain evidence="2">UTS2</strain>
    </source>
</reference>
<keyword evidence="1" id="KW-1133">Transmembrane helix</keyword>
<evidence type="ECO:0000313" key="2">
    <source>
        <dbReference type="EMBL" id="MDQ1863847.1"/>
    </source>
</evidence>
<proteinExistence type="predicted"/>
<dbReference type="EMBL" id="JAVCZN010000014">
    <property type="protein sequence ID" value="MDQ1863847.1"/>
    <property type="molecule type" value="Genomic_DNA"/>
</dbReference>
<dbReference type="Proteomes" id="UP001177872">
    <property type="component" value="Unassembled WGS sequence"/>
</dbReference>
<name>A0ABU0VR20_9GAMM</name>
<protein>
    <submittedName>
        <fullName evidence="2">Uncharacterized protein</fullName>
    </submittedName>
</protein>
<accession>A0ABU0VR20</accession>
<dbReference type="RefSeq" id="WP_262943327.1">
    <property type="nucleotide sequence ID" value="NZ_JAIQCT010000054.1"/>
</dbReference>
<feature type="transmembrane region" description="Helical" evidence="1">
    <location>
        <begin position="36"/>
        <end position="59"/>
    </location>
</feature>
<comment type="caution">
    <text evidence="2">The sequence shown here is derived from an EMBL/GenBank/DDBJ whole genome shotgun (WGS) entry which is preliminary data.</text>
</comment>
<keyword evidence="3" id="KW-1185">Reference proteome</keyword>
<feature type="transmembrane region" description="Helical" evidence="1">
    <location>
        <begin position="71"/>
        <end position="90"/>
    </location>
</feature>
<organism evidence="2 3">
    <name type="scientific">Serratia ureilytica</name>
    <dbReference type="NCBI Taxonomy" id="300181"/>
    <lineage>
        <taxon>Bacteria</taxon>
        <taxon>Pseudomonadati</taxon>
        <taxon>Pseudomonadota</taxon>
        <taxon>Gammaproteobacteria</taxon>
        <taxon>Enterobacterales</taxon>
        <taxon>Yersiniaceae</taxon>
        <taxon>Serratia</taxon>
    </lineage>
</organism>
<evidence type="ECO:0000313" key="3">
    <source>
        <dbReference type="Proteomes" id="UP001177872"/>
    </source>
</evidence>
<keyword evidence="1" id="KW-0812">Transmembrane</keyword>
<keyword evidence="1" id="KW-0472">Membrane</keyword>
<feature type="transmembrane region" description="Helical" evidence="1">
    <location>
        <begin position="7"/>
        <end position="30"/>
    </location>
</feature>
<gene>
    <name evidence="2" type="ORF">Q6237_22965</name>
</gene>